<name>A0ABW6KT67_9ACTN</name>
<dbReference type="InterPro" id="IPR005914">
    <property type="entry name" value="Acac_CoA_synth"/>
</dbReference>
<gene>
    <name evidence="8" type="ORF">ACFYNZ_16495</name>
</gene>
<feature type="region of interest" description="Disordered" evidence="5">
    <location>
        <begin position="1"/>
        <end position="23"/>
    </location>
</feature>
<dbReference type="EC" id="6.2.1.16" evidence="8"/>
<proteinExistence type="inferred from homology"/>
<dbReference type="PANTHER" id="PTHR42921">
    <property type="entry name" value="ACETOACETYL-COA SYNTHETASE"/>
    <property type="match status" value="1"/>
</dbReference>
<comment type="caution">
    <text evidence="8">The sequence shown here is derived from an EMBL/GenBank/DDBJ whole genome shotgun (WGS) entry which is preliminary data.</text>
</comment>
<evidence type="ECO:0000256" key="1">
    <source>
        <dbReference type="ARBA" id="ARBA00006432"/>
    </source>
</evidence>
<dbReference type="GO" id="GO:0030729">
    <property type="term" value="F:acetoacetate-CoA ligase activity"/>
    <property type="evidence" value="ECO:0007669"/>
    <property type="project" value="UniProtKB-EC"/>
</dbReference>
<dbReference type="EMBL" id="JBIAFJ010000013">
    <property type="protein sequence ID" value="MFE9171098.1"/>
    <property type="molecule type" value="Genomic_DNA"/>
</dbReference>
<accession>A0ABW6KT67</accession>
<dbReference type="SUPFAM" id="SSF56801">
    <property type="entry name" value="Acetyl-CoA synthetase-like"/>
    <property type="match status" value="1"/>
</dbReference>
<feature type="domain" description="AMP-dependent synthetase/ligase" evidence="6">
    <location>
        <begin position="125"/>
        <end position="503"/>
    </location>
</feature>
<dbReference type="NCBIfam" id="NF002937">
    <property type="entry name" value="PRK03584.1"/>
    <property type="match status" value="1"/>
</dbReference>
<dbReference type="InterPro" id="IPR020845">
    <property type="entry name" value="AMP-binding_CS"/>
</dbReference>
<keyword evidence="2 8" id="KW-0436">Ligase</keyword>
<evidence type="ECO:0000256" key="4">
    <source>
        <dbReference type="ARBA" id="ARBA00022840"/>
    </source>
</evidence>
<dbReference type="PROSITE" id="PS00455">
    <property type="entry name" value="AMP_BINDING"/>
    <property type="match status" value="1"/>
</dbReference>
<dbReference type="InterPro" id="IPR042099">
    <property type="entry name" value="ANL_N_sf"/>
</dbReference>
<evidence type="ECO:0000259" key="7">
    <source>
        <dbReference type="Pfam" id="PF16177"/>
    </source>
</evidence>
<evidence type="ECO:0000256" key="3">
    <source>
        <dbReference type="ARBA" id="ARBA00022741"/>
    </source>
</evidence>
<dbReference type="InterPro" id="IPR000873">
    <property type="entry name" value="AMP-dep_synth/lig_dom"/>
</dbReference>
<dbReference type="NCBIfam" id="TIGR01217">
    <property type="entry name" value="ac_ac_CoA_syn"/>
    <property type="match status" value="1"/>
</dbReference>
<reference evidence="8 9" key="1">
    <citation type="submission" date="2024-10" db="EMBL/GenBank/DDBJ databases">
        <title>The Natural Products Discovery Center: Release of the First 8490 Sequenced Strains for Exploring Actinobacteria Biosynthetic Diversity.</title>
        <authorList>
            <person name="Kalkreuter E."/>
            <person name="Kautsar S.A."/>
            <person name="Yang D."/>
            <person name="Bader C.D."/>
            <person name="Teijaro C.N."/>
            <person name="Fluegel L."/>
            <person name="Davis C.M."/>
            <person name="Simpson J.R."/>
            <person name="Lauterbach L."/>
            <person name="Steele A.D."/>
            <person name="Gui C."/>
            <person name="Meng S."/>
            <person name="Li G."/>
            <person name="Viehrig K."/>
            <person name="Ye F."/>
            <person name="Su P."/>
            <person name="Kiefer A.F."/>
            <person name="Nichols A."/>
            <person name="Cepeda A.J."/>
            <person name="Yan W."/>
            <person name="Fan B."/>
            <person name="Jiang Y."/>
            <person name="Adhikari A."/>
            <person name="Zheng C.-J."/>
            <person name="Schuster L."/>
            <person name="Cowan T.M."/>
            <person name="Smanski M.J."/>
            <person name="Chevrette M.G."/>
            <person name="De Carvalho L.P.S."/>
            <person name="Shen B."/>
        </authorList>
    </citation>
    <scope>NUCLEOTIDE SEQUENCE [LARGE SCALE GENOMIC DNA]</scope>
    <source>
        <strain evidence="8 9">NPDC007147</strain>
    </source>
</reference>
<dbReference type="RefSeq" id="WP_388347776.1">
    <property type="nucleotide sequence ID" value="NZ_JBIAFJ010000013.1"/>
</dbReference>
<dbReference type="PANTHER" id="PTHR42921:SF1">
    <property type="entry name" value="ACETOACETYL-COA SYNTHETASE"/>
    <property type="match status" value="1"/>
</dbReference>
<keyword evidence="4" id="KW-0067">ATP-binding</keyword>
<dbReference type="Gene3D" id="3.30.300.30">
    <property type="match status" value="1"/>
</dbReference>
<protein>
    <submittedName>
        <fullName evidence="8">Acetoacetate--CoA ligase</fullName>
        <ecNumber evidence="8">6.2.1.16</ecNumber>
    </submittedName>
</protein>
<comment type="similarity">
    <text evidence="1">Belongs to the ATP-dependent AMP-binding enzyme family.</text>
</comment>
<keyword evidence="3" id="KW-0547">Nucleotide-binding</keyword>
<keyword evidence="9" id="KW-1185">Reference proteome</keyword>
<evidence type="ECO:0000259" key="6">
    <source>
        <dbReference type="Pfam" id="PF00501"/>
    </source>
</evidence>
<dbReference type="Gene3D" id="3.40.50.12780">
    <property type="entry name" value="N-terminal domain of ligase-like"/>
    <property type="match status" value="1"/>
</dbReference>
<evidence type="ECO:0000313" key="9">
    <source>
        <dbReference type="Proteomes" id="UP001601197"/>
    </source>
</evidence>
<dbReference type="Proteomes" id="UP001601197">
    <property type="component" value="Unassembled WGS sequence"/>
</dbReference>
<feature type="domain" description="Acetyl-coenzyme A synthetase N-terminal" evidence="7">
    <location>
        <begin position="63"/>
        <end position="117"/>
    </location>
</feature>
<dbReference type="Pfam" id="PF00501">
    <property type="entry name" value="AMP-binding"/>
    <property type="match status" value="1"/>
</dbReference>
<organism evidence="8 9">
    <name type="scientific">Streptomyces kebangsaanensis</name>
    <dbReference type="NCBI Taxonomy" id="864058"/>
    <lineage>
        <taxon>Bacteria</taxon>
        <taxon>Bacillati</taxon>
        <taxon>Actinomycetota</taxon>
        <taxon>Actinomycetes</taxon>
        <taxon>Kitasatosporales</taxon>
        <taxon>Streptomycetaceae</taxon>
        <taxon>Streptomyces</taxon>
    </lineage>
</organism>
<dbReference type="InterPro" id="IPR032387">
    <property type="entry name" value="ACAS_N"/>
</dbReference>
<sequence length="688" mass="74496">MTEQSMEQTTEQPTGQTTEPRTEHGLAHGDLLFTPGAEQLTSSRLAHYLDWLARERGLRFDRRQLWEWSVTDLEGFWGSIWDHFDVLASVPPERVLASARMPGAEWFPGARLNYAEQVFRHTDDDRVAIHAYSQTRGPATLTLGELRDQVARARTVLRRQGVGPGSHVVAHLPNLPETVVAFLATASLGATWASCATEFGARSVIDRFGQIEPTVLLVAGGYTYGDKPIDKSADVAELVAGLPTLTAVFDIEYGSYRATGAYGSTGVQGNVSVIRSWQEDLAAVEPEPLTFEQVPFGHPLVILFSSGTTGLPKAIVHGHGGILLEHLKCHALSWDLGPGDTFLWYSTTAWMMWNALVSGLLVGSSIVCIDGNPVHPDLDWQWRLAEETGATVMGAAPGFIMASRRAGLRPARDHRLRIRQFASAGAPLPPEGYAWIYDQLPGVVLNIGSGGTDVCSGIVQGDPLLPVWAGEISGAALGVAARAFDEAGNEVVGELGELVITAPMPSMPIGFWGDADGSRLRAAYFDRFPGVWRHGDWIVFSPEGHCHVAGRSDATLNRGGVRLGTAEFYRVVEELPGVQDSLVVHLEQAGGNGDLVLFVQTEPGRQLDAQLRAVIVDALRHQLSPRHVPDTITEVAAVPRNRTGKKLELPVKRILQGRPVDEVASRDALADPHSLDAFVDLAAARTTP</sequence>
<feature type="compositionally biased region" description="Low complexity" evidence="5">
    <location>
        <begin position="7"/>
        <end position="19"/>
    </location>
</feature>
<dbReference type="InterPro" id="IPR045851">
    <property type="entry name" value="AMP-bd_C_sf"/>
</dbReference>
<evidence type="ECO:0000313" key="8">
    <source>
        <dbReference type="EMBL" id="MFE9171098.1"/>
    </source>
</evidence>
<evidence type="ECO:0000256" key="2">
    <source>
        <dbReference type="ARBA" id="ARBA00022598"/>
    </source>
</evidence>
<evidence type="ECO:0000256" key="5">
    <source>
        <dbReference type="SAM" id="MobiDB-lite"/>
    </source>
</evidence>
<dbReference type="Pfam" id="PF16177">
    <property type="entry name" value="ACAS_N"/>
    <property type="match status" value="1"/>
</dbReference>